<evidence type="ECO:0000259" key="6">
    <source>
        <dbReference type="Pfam" id="PF13515"/>
    </source>
</evidence>
<dbReference type="Proteomes" id="UP001258945">
    <property type="component" value="Unassembled WGS sequence"/>
</dbReference>
<reference evidence="7 8" key="1">
    <citation type="journal article" date="2019" name="Microb. Pathog.">
        <title>Comparison of VITEK 2, MALDI-TOF MS, 16S rRNA gene sequencing, and whole-genome sequencing for identification of Roseomonas mucosa.</title>
        <authorList>
            <person name="Rudolph W.W."/>
            <person name="Gunzer F."/>
            <person name="Trauth M."/>
            <person name="Bunk B."/>
            <person name="Bigge R."/>
            <person name="Schrottner P."/>
        </authorList>
    </citation>
    <scope>NUCLEOTIDE SEQUENCE [LARGE SCALE GENOMIC DNA]</scope>
    <source>
        <strain evidence="7 8">DSM 103800</strain>
    </source>
</reference>
<feature type="transmembrane region" description="Helical" evidence="5">
    <location>
        <begin position="321"/>
        <end position="341"/>
    </location>
</feature>
<comment type="caution">
    <text evidence="7">The sequence shown here is derived from an EMBL/GenBank/DDBJ whole genome shotgun (WGS) entry which is preliminary data.</text>
</comment>
<feature type="transmembrane region" description="Helical" evidence="5">
    <location>
        <begin position="50"/>
        <end position="77"/>
    </location>
</feature>
<evidence type="ECO:0000256" key="4">
    <source>
        <dbReference type="ARBA" id="ARBA00023136"/>
    </source>
</evidence>
<evidence type="ECO:0000256" key="2">
    <source>
        <dbReference type="ARBA" id="ARBA00022692"/>
    </source>
</evidence>
<keyword evidence="4 5" id="KW-0472">Membrane</keyword>
<gene>
    <name evidence="7" type="ORF">RQ831_15855</name>
</gene>
<dbReference type="EMBL" id="JAVVDO010000030">
    <property type="protein sequence ID" value="MDT8332534.1"/>
    <property type="molecule type" value="Genomic_DNA"/>
</dbReference>
<feature type="transmembrane region" description="Helical" evidence="5">
    <location>
        <begin position="89"/>
        <end position="108"/>
    </location>
</feature>
<feature type="domain" description="Integral membrane bound transporter" evidence="6">
    <location>
        <begin position="54"/>
        <end position="183"/>
    </location>
</feature>
<proteinExistence type="predicted"/>
<feature type="transmembrane region" description="Helical" evidence="5">
    <location>
        <begin position="296"/>
        <end position="314"/>
    </location>
</feature>
<sequence>MSDRPTEDAMQGRLKSLWQSVAAFWAGIIAEFRAPERIWPRALDEAETLASVLLAILFAHLLQAENVGWAAFSGYMVMRSSLAESTVRGGMRILGTVAGAALACAVALLLGHSWLALSVALFLVGGVTLYAALTRQRSYAWLFTGLTFCMVLLDAQAQPLRHVAHFASTRILEVTAGTLACLVINLLSHQTLRPRLGLPNAMPAMSSAAKAQERGDAARHAMQAGLALATVPWLMPLLDSGRLSQAAVTIMALMMVPLSSLRGNRHLVSVRVAHRLAGCITGCLAATVALKLFGGSVSAIILCMALGVVAGRHIENSMKPFAYAGNQFVLVFLVVLVPDSYAMISAEPGLERVTGVFAGIVVLQMIRLLSRPLLHIPPR</sequence>
<feature type="transmembrane region" description="Helical" evidence="5">
    <location>
        <begin position="139"/>
        <end position="157"/>
    </location>
</feature>
<dbReference type="Pfam" id="PF13515">
    <property type="entry name" value="FUSC_2"/>
    <property type="match status" value="2"/>
</dbReference>
<name>A0ABU3MJJ4_9PROT</name>
<evidence type="ECO:0000256" key="5">
    <source>
        <dbReference type="SAM" id="Phobius"/>
    </source>
</evidence>
<keyword evidence="2 5" id="KW-0812">Transmembrane</keyword>
<evidence type="ECO:0000313" key="7">
    <source>
        <dbReference type="EMBL" id="MDT8332534.1"/>
    </source>
</evidence>
<organism evidence="7 8">
    <name type="scientific">Roseomonas gilardii</name>
    <dbReference type="NCBI Taxonomy" id="257708"/>
    <lineage>
        <taxon>Bacteria</taxon>
        <taxon>Pseudomonadati</taxon>
        <taxon>Pseudomonadota</taxon>
        <taxon>Alphaproteobacteria</taxon>
        <taxon>Acetobacterales</taxon>
        <taxon>Roseomonadaceae</taxon>
        <taxon>Roseomonas</taxon>
    </lineage>
</organism>
<evidence type="ECO:0000313" key="8">
    <source>
        <dbReference type="Proteomes" id="UP001258945"/>
    </source>
</evidence>
<feature type="transmembrane region" description="Helical" evidence="5">
    <location>
        <begin position="114"/>
        <end position="132"/>
    </location>
</feature>
<keyword evidence="8" id="KW-1185">Reference proteome</keyword>
<keyword evidence="3 5" id="KW-1133">Transmembrane helix</keyword>
<evidence type="ECO:0000256" key="3">
    <source>
        <dbReference type="ARBA" id="ARBA00022989"/>
    </source>
</evidence>
<protein>
    <submittedName>
        <fullName evidence="7">FUSC family protein</fullName>
    </submittedName>
</protein>
<dbReference type="InterPro" id="IPR049453">
    <property type="entry name" value="Memb_transporter_dom"/>
</dbReference>
<dbReference type="PANTHER" id="PTHR31086">
    <property type="entry name" value="ALUMINUM-ACTIVATED MALATE TRANSPORTER 10"/>
    <property type="match status" value="1"/>
</dbReference>
<comment type="subcellular location">
    <subcellularLocation>
        <location evidence="1">Membrane</location>
        <topology evidence="1">Multi-pass membrane protein</topology>
    </subcellularLocation>
</comment>
<feature type="transmembrane region" description="Helical" evidence="5">
    <location>
        <begin position="163"/>
        <end position="187"/>
    </location>
</feature>
<accession>A0ABU3MJJ4</accession>
<evidence type="ECO:0000256" key="1">
    <source>
        <dbReference type="ARBA" id="ARBA00004141"/>
    </source>
</evidence>
<feature type="domain" description="Integral membrane bound transporter" evidence="6">
    <location>
        <begin position="253"/>
        <end position="362"/>
    </location>
</feature>